<evidence type="ECO:0000256" key="1">
    <source>
        <dbReference type="SAM" id="Phobius"/>
    </source>
</evidence>
<gene>
    <name evidence="2" type="ORF">SCHPADRAFT_215033</name>
</gene>
<reference evidence="2 3" key="1">
    <citation type="submission" date="2015-04" db="EMBL/GenBank/DDBJ databases">
        <title>Complete genome sequence of Schizopora paradoxa KUC8140, a cosmopolitan wood degrader in East Asia.</title>
        <authorList>
            <consortium name="DOE Joint Genome Institute"/>
            <person name="Min B."/>
            <person name="Park H."/>
            <person name="Jang Y."/>
            <person name="Kim J.-J."/>
            <person name="Kim K.H."/>
            <person name="Pangilinan J."/>
            <person name="Lipzen A."/>
            <person name="Riley R."/>
            <person name="Grigoriev I.V."/>
            <person name="Spatafora J.W."/>
            <person name="Choi I.-G."/>
        </authorList>
    </citation>
    <scope>NUCLEOTIDE SEQUENCE [LARGE SCALE GENOMIC DNA]</scope>
    <source>
        <strain evidence="2 3">KUC8140</strain>
    </source>
</reference>
<organism evidence="2 3">
    <name type="scientific">Schizopora paradoxa</name>
    <dbReference type="NCBI Taxonomy" id="27342"/>
    <lineage>
        <taxon>Eukaryota</taxon>
        <taxon>Fungi</taxon>
        <taxon>Dikarya</taxon>
        <taxon>Basidiomycota</taxon>
        <taxon>Agaricomycotina</taxon>
        <taxon>Agaricomycetes</taxon>
        <taxon>Hymenochaetales</taxon>
        <taxon>Schizoporaceae</taxon>
        <taxon>Schizopora</taxon>
    </lineage>
</organism>
<sequence length="64" mass="7323">MLYTVPQSVVVVVVVLRNSSPAIFIDDLYIDIVALCTLALSYMYCTMKKCTRPYSTLFLRALLW</sequence>
<evidence type="ECO:0000313" key="2">
    <source>
        <dbReference type="EMBL" id="KLO16456.1"/>
    </source>
</evidence>
<dbReference type="AlphaFoldDB" id="A0A0H2SHC8"/>
<keyword evidence="1" id="KW-0472">Membrane</keyword>
<dbReference type="EMBL" id="KQ085916">
    <property type="protein sequence ID" value="KLO16456.1"/>
    <property type="molecule type" value="Genomic_DNA"/>
</dbReference>
<feature type="transmembrane region" description="Helical" evidence="1">
    <location>
        <begin position="28"/>
        <end position="45"/>
    </location>
</feature>
<keyword evidence="3" id="KW-1185">Reference proteome</keyword>
<evidence type="ECO:0000313" key="3">
    <source>
        <dbReference type="Proteomes" id="UP000053477"/>
    </source>
</evidence>
<keyword evidence="1" id="KW-0812">Transmembrane</keyword>
<accession>A0A0H2SHC8</accession>
<dbReference type="InParanoid" id="A0A0H2SHC8"/>
<dbReference type="Proteomes" id="UP000053477">
    <property type="component" value="Unassembled WGS sequence"/>
</dbReference>
<name>A0A0H2SHC8_9AGAM</name>
<protein>
    <submittedName>
        <fullName evidence="2">Uncharacterized protein</fullName>
    </submittedName>
</protein>
<keyword evidence="1" id="KW-1133">Transmembrane helix</keyword>
<proteinExistence type="predicted"/>